<dbReference type="STRING" id="157652.A0A371ICU4"/>
<accession>A0A371ICU4</accession>
<sequence>KVQLPLLQKPPPMLWNLMKDEDCRSKHFKDNMRAYNSMFLFTSIGEKLSQLLIMEIDLHNSFLVAKRSENNECLDSSLVQDLKQMIDEHNVLVHSFRRLKDLIMDNTITYLLLRLFRGRNKYAEITSILIRI</sequence>
<dbReference type="EMBL" id="QJKJ01000399">
    <property type="protein sequence ID" value="RDY12820.1"/>
    <property type="molecule type" value="Genomic_DNA"/>
</dbReference>
<reference evidence="1" key="1">
    <citation type="submission" date="2018-05" db="EMBL/GenBank/DDBJ databases">
        <title>Draft genome of Mucuna pruriens seed.</title>
        <authorList>
            <person name="Nnadi N.E."/>
            <person name="Vos R."/>
            <person name="Hasami M.H."/>
            <person name="Devisetty U.K."/>
            <person name="Aguiy J.C."/>
        </authorList>
    </citation>
    <scope>NUCLEOTIDE SEQUENCE [LARGE SCALE GENOMIC DNA]</scope>
    <source>
        <strain evidence="1">JCA_2017</strain>
    </source>
</reference>
<proteinExistence type="predicted"/>
<dbReference type="PANTHER" id="PTHR45786:SF74">
    <property type="entry name" value="ATP-DEPENDENT DNA HELICASE"/>
    <property type="match status" value="1"/>
</dbReference>
<dbReference type="Proteomes" id="UP000257109">
    <property type="component" value="Unassembled WGS sequence"/>
</dbReference>
<organism evidence="1 2">
    <name type="scientific">Mucuna pruriens</name>
    <name type="common">Velvet bean</name>
    <name type="synonym">Dolichos pruriens</name>
    <dbReference type="NCBI Taxonomy" id="157652"/>
    <lineage>
        <taxon>Eukaryota</taxon>
        <taxon>Viridiplantae</taxon>
        <taxon>Streptophyta</taxon>
        <taxon>Embryophyta</taxon>
        <taxon>Tracheophyta</taxon>
        <taxon>Spermatophyta</taxon>
        <taxon>Magnoliopsida</taxon>
        <taxon>eudicotyledons</taxon>
        <taxon>Gunneridae</taxon>
        <taxon>Pentapetalae</taxon>
        <taxon>rosids</taxon>
        <taxon>fabids</taxon>
        <taxon>Fabales</taxon>
        <taxon>Fabaceae</taxon>
        <taxon>Papilionoideae</taxon>
        <taxon>50 kb inversion clade</taxon>
        <taxon>NPAAA clade</taxon>
        <taxon>indigoferoid/millettioid clade</taxon>
        <taxon>Phaseoleae</taxon>
        <taxon>Mucuna</taxon>
    </lineage>
</organism>
<dbReference type="AlphaFoldDB" id="A0A371ICU4"/>
<name>A0A371ICU4_MUCPR</name>
<protein>
    <submittedName>
        <fullName evidence="1">Uncharacterized protein</fullName>
    </submittedName>
</protein>
<comment type="caution">
    <text evidence="1">The sequence shown here is derived from an EMBL/GenBank/DDBJ whole genome shotgun (WGS) entry which is preliminary data.</text>
</comment>
<feature type="non-terminal residue" evidence="1">
    <location>
        <position position="1"/>
    </location>
</feature>
<gene>
    <name evidence="1" type="ORF">CR513_02339</name>
</gene>
<dbReference type="PANTHER" id="PTHR45786">
    <property type="entry name" value="DNA BINDING PROTEIN-LIKE"/>
    <property type="match status" value="1"/>
</dbReference>
<dbReference type="OrthoDB" id="1937254at2759"/>
<evidence type="ECO:0000313" key="2">
    <source>
        <dbReference type="Proteomes" id="UP000257109"/>
    </source>
</evidence>
<evidence type="ECO:0000313" key="1">
    <source>
        <dbReference type="EMBL" id="RDY12820.1"/>
    </source>
</evidence>
<keyword evidence="2" id="KW-1185">Reference proteome</keyword>